<dbReference type="HOGENOM" id="CLU_015495_1_1_2"/>
<feature type="compositionally biased region" description="Basic and acidic residues" evidence="2">
    <location>
        <begin position="309"/>
        <end position="320"/>
    </location>
</feature>
<dbReference type="EMBL" id="CP003362">
    <property type="protein sequence ID" value="AGB48351.1"/>
    <property type="molecule type" value="Genomic_DNA"/>
</dbReference>
<dbReference type="OrthoDB" id="11877at2157"/>
<dbReference type="GO" id="GO:0031428">
    <property type="term" value="C:box C/D methylation guide snoRNP complex"/>
    <property type="evidence" value="ECO:0007669"/>
    <property type="project" value="InterPro"/>
</dbReference>
<dbReference type="RefSeq" id="WP_015323520.1">
    <property type="nucleotide sequence ID" value="NC_019977.1"/>
</dbReference>
<dbReference type="GO" id="GO:0030515">
    <property type="term" value="F:snoRNA binding"/>
    <property type="evidence" value="ECO:0007669"/>
    <property type="project" value="InterPro"/>
</dbReference>
<dbReference type="KEGG" id="mhz:Metho_0054"/>
<evidence type="ECO:0000313" key="4">
    <source>
        <dbReference type="EMBL" id="AGB48351.1"/>
    </source>
</evidence>
<feature type="region of interest" description="Disordered" evidence="2">
    <location>
        <begin position="309"/>
        <end position="366"/>
    </location>
</feature>
<dbReference type="Gene3D" id="1.10.287.4070">
    <property type="match status" value="1"/>
</dbReference>
<dbReference type="InterPro" id="IPR002687">
    <property type="entry name" value="Nop_dom"/>
</dbReference>
<dbReference type="Pfam" id="PF01798">
    <property type="entry name" value="Nop"/>
    <property type="match status" value="1"/>
</dbReference>
<organism evidence="4 5">
    <name type="scientific">Methanomethylovorans hollandica (strain DSM 15978 / NBRC 107637 / DMS1)</name>
    <dbReference type="NCBI Taxonomy" id="867904"/>
    <lineage>
        <taxon>Archaea</taxon>
        <taxon>Methanobacteriati</taxon>
        <taxon>Methanobacteriota</taxon>
        <taxon>Stenosarchaea group</taxon>
        <taxon>Methanomicrobia</taxon>
        <taxon>Methanosarcinales</taxon>
        <taxon>Methanosarcinaceae</taxon>
        <taxon>Methanomethylovorans</taxon>
    </lineage>
</organism>
<reference evidence="5" key="1">
    <citation type="submission" date="2012-02" db="EMBL/GenBank/DDBJ databases">
        <title>Complete sequence of chromosome of Methanomethylovorans hollandica DSM 15978.</title>
        <authorList>
            <person name="Lucas S."/>
            <person name="Copeland A."/>
            <person name="Lapidus A."/>
            <person name="Glavina del Rio T."/>
            <person name="Dalin E."/>
            <person name="Tice H."/>
            <person name="Bruce D."/>
            <person name="Goodwin L."/>
            <person name="Pitluck S."/>
            <person name="Peters L."/>
            <person name="Mikhailova N."/>
            <person name="Held B."/>
            <person name="Kyrpides N."/>
            <person name="Mavromatis K."/>
            <person name="Ivanova N."/>
            <person name="Brettin T."/>
            <person name="Detter J.C."/>
            <person name="Han C."/>
            <person name="Larimer F."/>
            <person name="Land M."/>
            <person name="Hauser L."/>
            <person name="Markowitz V."/>
            <person name="Cheng J.-F."/>
            <person name="Hugenholtz P."/>
            <person name="Woyke T."/>
            <person name="Wu D."/>
            <person name="Spring S."/>
            <person name="Schroeder M."/>
            <person name="Brambilla E."/>
            <person name="Klenk H.-P."/>
            <person name="Eisen J.A."/>
        </authorList>
    </citation>
    <scope>NUCLEOTIDE SEQUENCE [LARGE SCALE GENOMIC DNA]</scope>
    <source>
        <strain evidence="5">DSM 15978 / NBRC 107637 / DMS1</strain>
    </source>
</reference>
<sequence length="366" mass="40056">MKIVTWFGTLAISEDGGVEECCLLEKDVEQLAEHMLLSMGNEDLPSHGLDLRELALKCGFVELEEDYDVLLREVSIKAAKRQISMTDTDDKRIIQAVEAMDDIDKAANELSERLTEWYGTYFPELELTAESMARFVLRFGSRENVPEGHDMFAKASSSMGAELSLVEEDLLRNFAASLCGIYDTRKHLEQYIMSNMGAVAPNLTNIAGAPLGARLISLAGGLDKLAAFPSSTVQVIGASNALFKHLRSRAPSPKHGVIFNHPLIKGSPWWQRGKIARALAAKISLAVRMDVYGGKHDPSIKEKLERKVESIKKANPEAPKKQSTKFTQPGPGRAGGRPAKKHRGQNKSGMKKGSKGTGDRSGGRPV</sequence>
<evidence type="ECO:0000259" key="3">
    <source>
        <dbReference type="PROSITE" id="PS51358"/>
    </source>
</evidence>
<evidence type="ECO:0000313" key="5">
    <source>
        <dbReference type="Proteomes" id="UP000010866"/>
    </source>
</evidence>
<gene>
    <name evidence="4" type="ordered locus">Metho_0054</name>
</gene>
<dbReference type="AlphaFoldDB" id="L0KTB9"/>
<proteinExistence type="inferred from homology"/>
<dbReference type="SMART" id="SM00931">
    <property type="entry name" value="NOSIC"/>
    <property type="match status" value="1"/>
</dbReference>
<feature type="domain" description="Nop" evidence="3">
    <location>
        <begin position="199"/>
        <end position="313"/>
    </location>
</feature>
<dbReference type="Gene3D" id="1.10.246.90">
    <property type="entry name" value="Nop domain"/>
    <property type="match status" value="1"/>
</dbReference>
<feature type="compositionally biased region" description="Basic and acidic residues" evidence="2">
    <location>
        <begin position="357"/>
        <end position="366"/>
    </location>
</feature>
<evidence type="ECO:0000256" key="1">
    <source>
        <dbReference type="ARBA" id="ARBA00009211"/>
    </source>
</evidence>
<dbReference type="InterPro" id="IPR042239">
    <property type="entry name" value="Nop_C"/>
</dbReference>
<dbReference type="Proteomes" id="UP000010866">
    <property type="component" value="Chromosome"/>
</dbReference>
<protein>
    <submittedName>
        <fullName evidence="4">rRNA biogenesis protein</fullName>
    </submittedName>
</protein>
<dbReference type="PANTHER" id="PTHR10894">
    <property type="entry name" value="NUCLEOLAR PROTEIN 5 NUCLEOLAR PROTEIN NOP5 NOP58"/>
    <property type="match status" value="1"/>
</dbReference>
<dbReference type="GeneID" id="14407834"/>
<evidence type="ECO:0000256" key="2">
    <source>
        <dbReference type="SAM" id="MobiDB-lite"/>
    </source>
</evidence>
<dbReference type="STRING" id="867904.Metho_0054"/>
<dbReference type="InterPro" id="IPR045056">
    <property type="entry name" value="Nop56/Nop58"/>
</dbReference>
<keyword evidence="5" id="KW-1185">Reference proteome</keyword>
<dbReference type="InterPro" id="IPR036070">
    <property type="entry name" value="Nop_dom_sf"/>
</dbReference>
<dbReference type="SUPFAM" id="SSF89124">
    <property type="entry name" value="Nop domain"/>
    <property type="match status" value="1"/>
</dbReference>
<comment type="similarity">
    <text evidence="1">Belongs to the NOP5/NOP56 family.</text>
</comment>
<dbReference type="PROSITE" id="PS51358">
    <property type="entry name" value="NOP"/>
    <property type="match status" value="1"/>
</dbReference>
<dbReference type="PANTHER" id="PTHR10894:SF0">
    <property type="entry name" value="NUCLEOLAR PROTEIN 56"/>
    <property type="match status" value="1"/>
</dbReference>
<accession>L0KTB9</accession>
<feature type="compositionally biased region" description="Basic residues" evidence="2">
    <location>
        <begin position="338"/>
        <end position="354"/>
    </location>
</feature>
<name>L0KTB9_METHD</name>
<dbReference type="InterPro" id="IPR012976">
    <property type="entry name" value="NOSIC"/>
</dbReference>